<dbReference type="RefSeq" id="YP_009887100.1">
    <property type="nucleotide sequence ID" value="NC_049494.1"/>
</dbReference>
<evidence type="ECO:0000313" key="3">
    <source>
        <dbReference type="Proteomes" id="UP000464274"/>
    </source>
</evidence>
<dbReference type="InterPro" id="IPR036890">
    <property type="entry name" value="HATPase_C_sf"/>
</dbReference>
<evidence type="ECO:0000256" key="1">
    <source>
        <dbReference type="SAM" id="MobiDB-lite"/>
    </source>
</evidence>
<dbReference type="SUPFAM" id="SSF55874">
    <property type="entry name" value="ATPase domain of HSP90 chaperone/DNA topoisomerase II/histidine kinase"/>
    <property type="match status" value="1"/>
</dbReference>
<accession>A0A6B9SWJ7</accession>
<organism evidence="2 3">
    <name type="scientific">Acinetobacter phage vB_AbaM_PhT2</name>
    <dbReference type="NCBI Taxonomy" id="2690230"/>
    <lineage>
        <taxon>Viruses</taxon>
        <taxon>Duplodnaviria</taxon>
        <taxon>Heunggongvirae</taxon>
        <taxon>Uroviricota</taxon>
        <taxon>Caudoviricetes</taxon>
        <taxon>Pantevenvirales</taxon>
        <taxon>Straboviridae</taxon>
        <taxon>Twarogvirinae</taxon>
        <taxon>Hadassahvirus</taxon>
        <taxon>Hadassahvirus pht2</taxon>
    </lineage>
</organism>
<reference evidence="2 3" key="1">
    <citation type="submission" date="2019-12" db="EMBL/GenBank/DDBJ databases">
        <title>Developing bacteriophages as a method of controlling the opportunistic pathogen Acinetobacter baumannii in Thai hospitals.</title>
        <authorList>
            <person name="Styles K.M."/>
            <person name="Smith S.E."/>
            <person name="Thummeepak R."/>
            <person name="Leungtongkam U."/>
            <person name="Christie G.S."/>
            <person name="Millard A."/>
            <person name="Moat J."/>
            <person name="Dowson C.C."/>
            <person name="Wellington E.M."/>
            <person name="Sitthisak S."/>
            <person name="Sagona A.P."/>
        </authorList>
    </citation>
    <scope>NUCLEOTIDE SEQUENCE [LARGE SCALE GENOMIC DNA]</scope>
</reference>
<dbReference type="KEGG" id="vg:55816545"/>
<dbReference type="EMBL" id="MN864865">
    <property type="protein sequence ID" value="QHJ75692.1"/>
    <property type="molecule type" value="Genomic_DNA"/>
</dbReference>
<feature type="region of interest" description="Disordered" evidence="1">
    <location>
        <begin position="490"/>
        <end position="511"/>
    </location>
</feature>
<sequence>MKFNEQHEKILGNSSDAHTFTISTSAKAFQILSSGIYKNKIRAVVREVICNALDAHRLVNSSEKFIIKAPSELDPRFVVRDFGPGLSHDDMITIYTQYFKSLKTEDGNQIGGFGLGAKSPFSYTDTFNVTSYHEGIVRIYTAALSNGEPQLMKVFEGPFEDGDRNGIEVTVPVKLDDIGIWQIELRYILTPFDPATFEIRGTSLDIKHLCDYETYTQYPEMFLTSSNQYTNPPGVYAICGNIVYPLDGTPGMKCSWLRATASVIYVHFDINELMPQPSREQLQMDEFTVKNICAKVNKLNNDLMEKDLNDLRKIQYVRPLVRALNKLPSAKFQAIERDKIEFLDGMDTDKLYSSVKVVNPLKLTNMLSRARVYTVDTYTPKIKKVVDNISVWRRFKVSEVRLSELVEYSRPEITFLVDEGLTIKKLKDTIRAIAMSSNAKYPKTSTEIIVVRKDIPGEIELIDVFKDIYEGDTVQVLTTSELEPIRKELEENAKANRPKTPREKRPASPNASLVKFDHATKRYKTEDLYLTSTEIAELSGLCIGSYNNDPTSLSAEFKFVDGVDLHRIKTLAKTFAVSEYYIVRPAIYKRVLANKNLRCMIEFIFANVTKLVDNFNVDEYCYVSTGVKIHDNLLSNKKLHKIYGSIGGAYTPEFIEFNNTIQLARNIRVNYETPAQSEFIKSLNSYHNNMDAAKEVFEKFREDLVKKHPMVSYILKTSYGICDDIADDIIKTLGV</sequence>
<dbReference type="Proteomes" id="UP000464274">
    <property type="component" value="Segment"/>
</dbReference>
<proteinExistence type="predicted"/>
<feature type="compositionally biased region" description="Basic and acidic residues" evidence="1">
    <location>
        <begin position="490"/>
        <end position="506"/>
    </location>
</feature>
<name>A0A6B9SWJ7_9CAUD</name>
<protein>
    <submittedName>
        <fullName evidence="2">Protector from prophage-induced early lysis</fullName>
    </submittedName>
</protein>
<dbReference type="Gene3D" id="3.30.565.10">
    <property type="entry name" value="Histidine kinase-like ATPase, C-terminal domain"/>
    <property type="match status" value="1"/>
</dbReference>
<keyword evidence="3" id="KW-1185">Reference proteome</keyword>
<evidence type="ECO:0000313" key="2">
    <source>
        <dbReference type="EMBL" id="QHJ75692.1"/>
    </source>
</evidence>
<dbReference type="GeneID" id="55816545"/>
<gene>
    <name evidence="2" type="primary">rIIA</name>
    <name evidence="2" type="ORF">vBAbaMPhT2_080</name>
</gene>